<feature type="region of interest" description="Disordered" evidence="1">
    <location>
        <begin position="1"/>
        <end position="20"/>
    </location>
</feature>
<evidence type="ECO:0000313" key="3">
    <source>
        <dbReference type="Proteomes" id="UP000824890"/>
    </source>
</evidence>
<sequence length="195" mass="21676">MRFLDLQGGGGSSIKRRAPPPPLFKSGCSVYRRPGVTAVVENSCGSGCTPSRFSGLLRWRPSMEVFSEILSNFPEASQRSQNVHSHGDKQSPRIMRNQSYVSLDLFLSSFFGVEEFILGRNAAFDSIGAGLAMPPGDVTLKVWLNSPSIIHQTDLWAYQNRQAETFMQLFCHFCCSSFTCIARSELENRGSSCKY</sequence>
<reference evidence="2 3" key="1">
    <citation type="submission" date="2021-05" db="EMBL/GenBank/DDBJ databases">
        <title>Genome Assembly of Synthetic Allotetraploid Brassica napus Reveals Homoeologous Exchanges between Subgenomes.</title>
        <authorList>
            <person name="Davis J.T."/>
        </authorList>
    </citation>
    <scope>NUCLEOTIDE SEQUENCE [LARGE SCALE GENOMIC DNA]</scope>
    <source>
        <strain evidence="3">cv. Da-Ae</strain>
        <tissue evidence="2">Seedling</tissue>
    </source>
</reference>
<dbReference type="Proteomes" id="UP000824890">
    <property type="component" value="Unassembled WGS sequence"/>
</dbReference>
<dbReference type="EMBL" id="JAGKQM010000009">
    <property type="protein sequence ID" value="KAH0910804.1"/>
    <property type="molecule type" value="Genomic_DNA"/>
</dbReference>
<protein>
    <recommendedName>
        <fullName evidence="4">Chlorophyll a-b binding protein, chloroplastic</fullName>
    </recommendedName>
</protein>
<comment type="caution">
    <text evidence="2">The sequence shown here is derived from an EMBL/GenBank/DDBJ whole genome shotgun (WGS) entry which is preliminary data.</text>
</comment>
<evidence type="ECO:0000256" key="1">
    <source>
        <dbReference type="SAM" id="MobiDB-lite"/>
    </source>
</evidence>
<keyword evidence="3" id="KW-1185">Reference proteome</keyword>
<organism evidence="2 3">
    <name type="scientific">Brassica napus</name>
    <name type="common">Rape</name>
    <dbReference type="NCBI Taxonomy" id="3708"/>
    <lineage>
        <taxon>Eukaryota</taxon>
        <taxon>Viridiplantae</taxon>
        <taxon>Streptophyta</taxon>
        <taxon>Embryophyta</taxon>
        <taxon>Tracheophyta</taxon>
        <taxon>Spermatophyta</taxon>
        <taxon>Magnoliopsida</taxon>
        <taxon>eudicotyledons</taxon>
        <taxon>Gunneridae</taxon>
        <taxon>Pentapetalae</taxon>
        <taxon>rosids</taxon>
        <taxon>malvids</taxon>
        <taxon>Brassicales</taxon>
        <taxon>Brassicaceae</taxon>
        <taxon>Brassiceae</taxon>
        <taxon>Brassica</taxon>
    </lineage>
</organism>
<gene>
    <name evidence="2" type="ORF">HID58_034125</name>
</gene>
<evidence type="ECO:0000313" key="2">
    <source>
        <dbReference type="EMBL" id="KAH0910804.1"/>
    </source>
</evidence>
<proteinExistence type="predicted"/>
<accession>A0ABQ8C152</accession>
<name>A0ABQ8C152_BRANA</name>
<evidence type="ECO:0008006" key="4">
    <source>
        <dbReference type="Google" id="ProtNLM"/>
    </source>
</evidence>